<sequence>MRHLPVSKVLDAAILILLAVSTVILPFTHSFEHGISLKFNAEHRANEIQKRTQPYGENNYISVYHTPKVHHQFKPLFSRHDPSISTRSQDVSRKIDIREVATGILGTGFLHFLIFLKNFMSDMFYGLHQIYFFR</sequence>
<evidence type="ECO:0000313" key="3">
    <source>
        <dbReference type="Proteomes" id="UP001234178"/>
    </source>
</evidence>
<comment type="caution">
    <text evidence="2">The sequence shown here is derived from an EMBL/GenBank/DDBJ whole genome shotgun (WGS) entry which is preliminary data.</text>
</comment>
<proteinExistence type="predicted"/>
<keyword evidence="1" id="KW-0472">Membrane</keyword>
<name>A0ABQ9Z507_9CRUS</name>
<dbReference type="EMBL" id="JAOYFB010000002">
    <property type="protein sequence ID" value="KAK4007955.1"/>
    <property type="molecule type" value="Genomic_DNA"/>
</dbReference>
<keyword evidence="1" id="KW-1133">Transmembrane helix</keyword>
<reference evidence="2 3" key="1">
    <citation type="journal article" date="2023" name="Nucleic Acids Res.">
        <title>The hologenome of Daphnia magna reveals possible DNA methylation and microbiome-mediated evolution of the host genome.</title>
        <authorList>
            <person name="Chaturvedi A."/>
            <person name="Li X."/>
            <person name="Dhandapani V."/>
            <person name="Marshall H."/>
            <person name="Kissane S."/>
            <person name="Cuenca-Cambronero M."/>
            <person name="Asole G."/>
            <person name="Calvet F."/>
            <person name="Ruiz-Romero M."/>
            <person name="Marangio P."/>
            <person name="Guigo R."/>
            <person name="Rago D."/>
            <person name="Mirbahai L."/>
            <person name="Eastwood N."/>
            <person name="Colbourne J.K."/>
            <person name="Zhou J."/>
            <person name="Mallon E."/>
            <person name="Orsini L."/>
        </authorList>
    </citation>
    <scope>NUCLEOTIDE SEQUENCE [LARGE SCALE GENOMIC DNA]</scope>
    <source>
        <strain evidence="2">LRV0_1</strain>
    </source>
</reference>
<protein>
    <submittedName>
        <fullName evidence="2">Uncharacterized protein</fullName>
    </submittedName>
</protein>
<keyword evidence="3" id="KW-1185">Reference proteome</keyword>
<feature type="transmembrane region" description="Helical" evidence="1">
    <location>
        <begin position="97"/>
        <end position="116"/>
    </location>
</feature>
<evidence type="ECO:0000256" key="1">
    <source>
        <dbReference type="SAM" id="Phobius"/>
    </source>
</evidence>
<dbReference type="Proteomes" id="UP001234178">
    <property type="component" value="Unassembled WGS sequence"/>
</dbReference>
<organism evidence="2 3">
    <name type="scientific">Daphnia magna</name>
    <dbReference type="NCBI Taxonomy" id="35525"/>
    <lineage>
        <taxon>Eukaryota</taxon>
        <taxon>Metazoa</taxon>
        <taxon>Ecdysozoa</taxon>
        <taxon>Arthropoda</taxon>
        <taxon>Crustacea</taxon>
        <taxon>Branchiopoda</taxon>
        <taxon>Diplostraca</taxon>
        <taxon>Cladocera</taxon>
        <taxon>Anomopoda</taxon>
        <taxon>Daphniidae</taxon>
        <taxon>Daphnia</taxon>
    </lineage>
</organism>
<feature type="transmembrane region" description="Helical" evidence="1">
    <location>
        <begin position="12"/>
        <end position="31"/>
    </location>
</feature>
<keyword evidence="1" id="KW-0812">Transmembrane</keyword>
<evidence type="ECO:0000313" key="2">
    <source>
        <dbReference type="EMBL" id="KAK4007955.1"/>
    </source>
</evidence>
<accession>A0ABQ9Z507</accession>
<gene>
    <name evidence="2" type="ORF">OUZ56_013115</name>
</gene>